<evidence type="ECO:0000256" key="1">
    <source>
        <dbReference type="ARBA" id="ARBA00005298"/>
    </source>
</evidence>
<dbReference type="WBParaSite" id="SBAD_0000223801-mRNA-1">
    <property type="protein sequence ID" value="SBAD_0000223801-mRNA-1"/>
    <property type="gene ID" value="SBAD_0000223801"/>
</dbReference>
<dbReference type="OrthoDB" id="2333384at2759"/>
<reference evidence="5" key="1">
    <citation type="submission" date="2016-06" db="UniProtKB">
        <authorList>
            <consortium name="WormBaseParasite"/>
        </authorList>
    </citation>
    <scope>IDENTIFICATION</scope>
</reference>
<dbReference type="Proteomes" id="UP000270296">
    <property type="component" value="Unassembled WGS sequence"/>
</dbReference>
<sequence length="342" mass="37690">MGKIECFEITLKNDRNVYFAGEEVVGKLVIALSIAQKVEQIVLQFKGRAKTNWAKHQGKTSTHYSDEEVYFDSSVDTNYPNQFEGQMLPAQVHEIPISFQLPAEIPSSYEGSHGHIRYECKAMLSRAWKLDILCKKQFRVIAQVDFNSVPGISRPVTIRKFQQVYCCCFNRGHVAVNISMARRGFVPGEDLEASCEVVNESVKAITAVCLRFVQSVVFRGKTVFLGYSGAKEVSTEGGRVEMNTSIERGTTKKLDLTLQIPPVPPTLSNCNIIEISYHVSFSVGSFIDCSIPITIGTVKSIDPAILSATDATFNGDAVAAALNQLPSSPPSEDTSHVILDQE</sequence>
<dbReference type="EMBL" id="UZAM01007098">
    <property type="protein sequence ID" value="VDO96659.1"/>
    <property type="molecule type" value="Genomic_DNA"/>
</dbReference>
<dbReference type="SMART" id="SM01017">
    <property type="entry name" value="Arrestin_C"/>
    <property type="match status" value="1"/>
</dbReference>
<organism evidence="5">
    <name type="scientific">Soboliphyme baturini</name>
    <dbReference type="NCBI Taxonomy" id="241478"/>
    <lineage>
        <taxon>Eukaryota</taxon>
        <taxon>Metazoa</taxon>
        <taxon>Ecdysozoa</taxon>
        <taxon>Nematoda</taxon>
        <taxon>Enoplea</taxon>
        <taxon>Dorylaimia</taxon>
        <taxon>Dioctophymatida</taxon>
        <taxon>Dioctophymatoidea</taxon>
        <taxon>Soboliphymatidae</taxon>
        <taxon>Soboliphyme</taxon>
    </lineage>
</organism>
<protein>
    <submittedName>
        <fullName evidence="5">Arrestin_C domain-containing protein</fullName>
    </submittedName>
</protein>
<keyword evidence="4" id="KW-1185">Reference proteome</keyword>
<dbReference type="GO" id="GO:0005737">
    <property type="term" value="C:cytoplasm"/>
    <property type="evidence" value="ECO:0007669"/>
    <property type="project" value="TreeGrafter"/>
</dbReference>
<dbReference type="AlphaFoldDB" id="A0A183IEU1"/>
<dbReference type="InterPro" id="IPR011021">
    <property type="entry name" value="Arrestin-like_N"/>
</dbReference>
<name>A0A183IEU1_9BILA</name>
<dbReference type="SUPFAM" id="SSF81296">
    <property type="entry name" value="E set domains"/>
    <property type="match status" value="2"/>
</dbReference>
<dbReference type="Pfam" id="PF02752">
    <property type="entry name" value="Arrestin_C"/>
    <property type="match status" value="1"/>
</dbReference>
<evidence type="ECO:0000313" key="4">
    <source>
        <dbReference type="Proteomes" id="UP000270296"/>
    </source>
</evidence>
<dbReference type="PANTHER" id="PTHR11188:SF176">
    <property type="entry name" value="ARRESTIN DOMAIN-CONTAINING PROTEIN 1"/>
    <property type="match status" value="1"/>
</dbReference>
<dbReference type="Pfam" id="PF00339">
    <property type="entry name" value="Arrestin_N"/>
    <property type="match status" value="1"/>
</dbReference>
<evidence type="ECO:0000313" key="3">
    <source>
        <dbReference type="EMBL" id="VDO96659.1"/>
    </source>
</evidence>
<dbReference type="GO" id="GO:0015031">
    <property type="term" value="P:protein transport"/>
    <property type="evidence" value="ECO:0007669"/>
    <property type="project" value="TreeGrafter"/>
</dbReference>
<dbReference type="InterPro" id="IPR014752">
    <property type="entry name" value="Arrestin-like_C"/>
</dbReference>
<comment type="similarity">
    <text evidence="1">Belongs to the arrestin family.</text>
</comment>
<evidence type="ECO:0000313" key="5">
    <source>
        <dbReference type="WBParaSite" id="SBAD_0000223801-mRNA-1"/>
    </source>
</evidence>
<gene>
    <name evidence="3" type="ORF">SBAD_LOCUS2135</name>
</gene>
<dbReference type="InterPro" id="IPR011022">
    <property type="entry name" value="Arrestin_C-like"/>
</dbReference>
<proteinExistence type="inferred from homology"/>
<dbReference type="Gene3D" id="2.60.40.640">
    <property type="match status" value="2"/>
</dbReference>
<evidence type="ECO:0000259" key="2">
    <source>
        <dbReference type="SMART" id="SM01017"/>
    </source>
</evidence>
<reference evidence="3 4" key="2">
    <citation type="submission" date="2018-11" db="EMBL/GenBank/DDBJ databases">
        <authorList>
            <consortium name="Pathogen Informatics"/>
        </authorList>
    </citation>
    <scope>NUCLEOTIDE SEQUENCE [LARGE SCALE GENOMIC DNA]</scope>
</reference>
<dbReference type="InterPro" id="IPR050357">
    <property type="entry name" value="Arrestin_domain-protein"/>
</dbReference>
<feature type="domain" description="Arrestin C-terminal-like" evidence="2">
    <location>
        <begin position="170"/>
        <end position="300"/>
    </location>
</feature>
<dbReference type="PANTHER" id="PTHR11188">
    <property type="entry name" value="ARRESTIN DOMAIN CONTAINING PROTEIN"/>
    <property type="match status" value="1"/>
</dbReference>
<dbReference type="InterPro" id="IPR014756">
    <property type="entry name" value="Ig_E-set"/>
</dbReference>
<accession>A0A183IEU1</accession>